<dbReference type="AlphaFoldDB" id="A0AAW9PS59"/>
<dbReference type="PROSITE" id="PS00107">
    <property type="entry name" value="PROTEIN_KINASE_ATP"/>
    <property type="match status" value="1"/>
</dbReference>
<accession>A0AAW9PS59</accession>
<organism evidence="7 8">
    <name type="scientific">Tumidithrix elongata BACA0141</name>
    <dbReference type="NCBI Taxonomy" id="2716417"/>
    <lineage>
        <taxon>Bacteria</taxon>
        <taxon>Bacillati</taxon>
        <taxon>Cyanobacteriota</taxon>
        <taxon>Cyanophyceae</taxon>
        <taxon>Pseudanabaenales</taxon>
        <taxon>Pseudanabaenaceae</taxon>
        <taxon>Tumidithrix</taxon>
        <taxon>Tumidithrix elongata</taxon>
    </lineage>
</organism>
<dbReference type="GO" id="GO:0005776">
    <property type="term" value="C:autophagosome"/>
    <property type="evidence" value="ECO:0007669"/>
    <property type="project" value="TreeGrafter"/>
</dbReference>
<dbReference type="RefSeq" id="WP_330483508.1">
    <property type="nucleotide sequence ID" value="NZ_JAZBJZ010000032.1"/>
</dbReference>
<evidence type="ECO:0000256" key="5">
    <source>
        <dbReference type="PROSITE-ProRule" id="PRU10141"/>
    </source>
</evidence>
<dbReference type="Gene3D" id="1.10.510.10">
    <property type="entry name" value="Transferase(Phosphotransferase) domain 1"/>
    <property type="match status" value="1"/>
</dbReference>
<evidence type="ECO:0000259" key="6">
    <source>
        <dbReference type="PROSITE" id="PS50011"/>
    </source>
</evidence>
<dbReference type="GO" id="GO:0005829">
    <property type="term" value="C:cytosol"/>
    <property type="evidence" value="ECO:0007669"/>
    <property type="project" value="TreeGrafter"/>
</dbReference>
<keyword evidence="4 5" id="KW-0067">ATP-binding</keyword>
<evidence type="ECO:0000256" key="1">
    <source>
        <dbReference type="ARBA" id="ARBA00022679"/>
    </source>
</evidence>
<dbReference type="Pfam" id="PF00069">
    <property type="entry name" value="Pkinase"/>
    <property type="match status" value="1"/>
</dbReference>
<sequence length="622" mass="70213">MSQSQSSQFSKYRIIGLVGRGQFGRVLCARNRETKNLVALKELEQKRFPTSKLLRELRFLISLQHPNIVSCMSLVHSKNCRYLVMEYCASGTLRELIDHHYQLTPQQCIDLVIDILLGLEHAHNAKIIHCDLKPENVLLTLTANGWQAKLSDFGIARLSQEMSEENGAGNTGSPGYMAPERFYGQFSIASDIYAVGIILYELLLKDRPFTGKPSELMSAHMNQRVTIPDLVPRSLQAIITKALQKLPARRYTTARQMLEELQAIANSSEVIDLNLEPIARLNDLPTISLAEQADLLLWQNMSDRVVAIAHASQDGEWIYYATANQLQKQLVAKDLSFYEEEEFVAKFNPAIAAIFISKQIIFVITQRSIHRQLEGKWQTIYQTNQSSEIQRGELQSQQQVSQKFLWAISPEADWIAVAIDNSLEIKNLKYLRSVKLGFNQRTIHFLVPLDQHHLVAISNRTDTKDSRLMVISRRGNLMEKRTLPSLISQAIAGQPSNQLLLVEAKNPKTILLLQLKPYHITRIVLAYQPILIASTSWGYAITGACETVPMNASLTSDRAKIGKTAIILLDFYGQNLGCLEVEGEIVEIAAIGIQSLAISVIQNQRHRLCFIDLKELDIDLIF</sequence>
<protein>
    <submittedName>
        <fullName evidence="7">Serine/threonine-protein kinase</fullName>
        <ecNumber evidence="7">2.7.11.1</ecNumber>
    </submittedName>
</protein>
<evidence type="ECO:0000313" key="7">
    <source>
        <dbReference type="EMBL" id="MEE3717080.1"/>
    </source>
</evidence>
<comment type="caution">
    <text evidence="7">The sequence shown here is derived from an EMBL/GenBank/DDBJ whole genome shotgun (WGS) entry which is preliminary data.</text>
</comment>
<dbReference type="InterPro" id="IPR000719">
    <property type="entry name" value="Prot_kinase_dom"/>
</dbReference>
<gene>
    <name evidence="7" type="ORF">V2H45_10015</name>
</gene>
<name>A0AAW9PS59_9CYAN</name>
<keyword evidence="8" id="KW-1185">Reference proteome</keyword>
<dbReference type="GO" id="GO:0004674">
    <property type="term" value="F:protein serine/threonine kinase activity"/>
    <property type="evidence" value="ECO:0007669"/>
    <property type="project" value="UniProtKB-EC"/>
</dbReference>
<evidence type="ECO:0000256" key="4">
    <source>
        <dbReference type="ARBA" id="ARBA00022840"/>
    </source>
</evidence>
<dbReference type="GO" id="GO:0000407">
    <property type="term" value="C:phagophore assembly site"/>
    <property type="evidence" value="ECO:0007669"/>
    <property type="project" value="TreeGrafter"/>
</dbReference>
<dbReference type="CDD" id="cd14014">
    <property type="entry name" value="STKc_PknB_like"/>
    <property type="match status" value="1"/>
</dbReference>
<evidence type="ECO:0000313" key="8">
    <source>
        <dbReference type="Proteomes" id="UP001333818"/>
    </source>
</evidence>
<keyword evidence="3 7" id="KW-0418">Kinase</keyword>
<keyword evidence="2 5" id="KW-0547">Nucleotide-binding</keyword>
<reference evidence="7" key="1">
    <citation type="submission" date="2024-01" db="EMBL/GenBank/DDBJ databases">
        <title>Bank of Algae and Cyanobacteria of the Azores (BACA) strain genomes.</title>
        <authorList>
            <person name="Luz R."/>
            <person name="Cordeiro R."/>
            <person name="Fonseca A."/>
            <person name="Goncalves V."/>
        </authorList>
    </citation>
    <scope>NUCLEOTIDE SEQUENCE</scope>
    <source>
        <strain evidence="7">BACA0141</strain>
    </source>
</reference>
<dbReference type="EMBL" id="JAZBJZ010000032">
    <property type="protein sequence ID" value="MEE3717080.1"/>
    <property type="molecule type" value="Genomic_DNA"/>
</dbReference>
<dbReference type="InterPro" id="IPR008271">
    <property type="entry name" value="Ser/Thr_kinase_AS"/>
</dbReference>
<dbReference type="GO" id="GO:0005524">
    <property type="term" value="F:ATP binding"/>
    <property type="evidence" value="ECO:0007669"/>
    <property type="project" value="UniProtKB-UniRule"/>
</dbReference>
<dbReference type="InterPro" id="IPR017441">
    <property type="entry name" value="Protein_kinase_ATP_BS"/>
</dbReference>
<dbReference type="SMART" id="SM00220">
    <property type="entry name" value="S_TKc"/>
    <property type="match status" value="1"/>
</dbReference>
<dbReference type="PROSITE" id="PS00108">
    <property type="entry name" value="PROTEIN_KINASE_ST"/>
    <property type="match status" value="1"/>
</dbReference>
<dbReference type="Proteomes" id="UP001333818">
    <property type="component" value="Unassembled WGS sequence"/>
</dbReference>
<dbReference type="PANTHER" id="PTHR24348:SF22">
    <property type="entry name" value="NON-SPECIFIC SERINE_THREONINE PROTEIN KINASE"/>
    <property type="match status" value="1"/>
</dbReference>
<dbReference type="InterPro" id="IPR011009">
    <property type="entry name" value="Kinase-like_dom_sf"/>
</dbReference>
<evidence type="ECO:0000256" key="2">
    <source>
        <dbReference type="ARBA" id="ARBA00022741"/>
    </source>
</evidence>
<evidence type="ECO:0000256" key="3">
    <source>
        <dbReference type="ARBA" id="ARBA00022777"/>
    </source>
</evidence>
<dbReference type="GO" id="GO:0016020">
    <property type="term" value="C:membrane"/>
    <property type="evidence" value="ECO:0007669"/>
    <property type="project" value="TreeGrafter"/>
</dbReference>
<dbReference type="EC" id="2.7.11.1" evidence="7"/>
<keyword evidence="1 7" id="KW-0808">Transferase</keyword>
<dbReference type="SUPFAM" id="SSF56112">
    <property type="entry name" value="Protein kinase-like (PK-like)"/>
    <property type="match status" value="1"/>
</dbReference>
<dbReference type="PANTHER" id="PTHR24348">
    <property type="entry name" value="SERINE/THREONINE-PROTEIN KINASE UNC-51-RELATED"/>
    <property type="match status" value="1"/>
</dbReference>
<feature type="binding site" evidence="5">
    <location>
        <position position="41"/>
    </location>
    <ligand>
        <name>ATP</name>
        <dbReference type="ChEBI" id="CHEBI:30616"/>
    </ligand>
</feature>
<feature type="domain" description="Protein kinase" evidence="6">
    <location>
        <begin position="12"/>
        <end position="262"/>
    </location>
</feature>
<dbReference type="InterPro" id="IPR045269">
    <property type="entry name" value="Atg1-like"/>
</dbReference>
<proteinExistence type="predicted"/>
<dbReference type="PROSITE" id="PS50011">
    <property type="entry name" value="PROTEIN_KINASE_DOM"/>
    <property type="match status" value="1"/>
</dbReference>